<dbReference type="GO" id="GO:0051536">
    <property type="term" value="F:iron-sulfur cluster binding"/>
    <property type="evidence" value="ECO:0007669"/>
    <property type="project" value="UniProtKB-KW"/>
</dbReference>
<dbReference type="InterPro" id="IPR058240">
    <property type="entry name" value="rSAM_sf"/>
</dbReference>
<evidence type="ECO:0000256" key="2">
    <source>
        <dbReference type="ARBA" id="ARBA00022691"/>
    </source>
</evidence>
<dbReference type="InterPro" id="IPR007197">
    <property type="entry name" value="rSAM"/>
</dbReference>
<sequence>MKETPVSVLVLSTYEAYLQPLTAAKLSRQLKQSGCEVRVVDCFVQSLDTKLVKNFDNIAISVPLSDSITTAIKLLDVVRELNPKAKVALFGAHAILNKVELETQYSVAIPSDVAGFFTGLKTVNDHNIIPDRESLLGFKHYVYPGGLINDKVVANIETTEGCRFKCTHCSVFSLAKGKVLYKKLECVMEEIAFAVENGAEHISFTDPEFMNNATHTPAIIDAMYRSYPQLTFDVITRVDRLLRYKDAFIAFFDKGCRFITTAIEFPDDKVLKALQKGYRTKDLGALAELIKTTGIVVNPTLITFTPWVDKATILAGEQYLAEIGLTEIIDPVQSTTRLMLTKDSNLLGTPHLEGIELSETEFGYDWCHPDQEVDELYRQRVSAMGGGFNRCCVRC</sequence>
<dbReference type="CDD" id="cd01335">
    <property type="entry name" value="Radical_SAM"/>
    <property type="match status" value="1"/>
</dbReference>
<evidence type="ECO:0000313" key="7">
    <source>
        <dbReference type="EMBL" id="PSU35713.1"/>
    </source>
</evidence>
<evidence type="ECO:0000313" key="8">
    <source>
        <dbReference type="Proteomes" id="UP000241222"/>
    </source>
</evidence>
<dbReference type="PROSITE" id="PS51918">
    <property type="entry name" value="RADICAL_SAM"/>
    <property type="match status" value="1"/>
</dbReference>
<evidence type="ECO:0000256" key="3">
    <source>
        <dbReference type="ARBA" id="ARBA00022723"/>
    </source>
</evidence>
<evidence type="ECO:0000259" key="6">
    <source>
        <dbReference type="PROSITE" id="PS51918"/>
    </source>
</evidence>
<keyword evidence="4" id="KW-0408">Iron</keyword>
<dbReference type="GO" id="GO:0046872">
    <property type="term" value="F:metal ion binding"/>
    <property type="evidence" value="ECO:0007669"/>
    <property type="project" value="UniProtKB-KW"/>
</dbReference>
<dbReference type="InterPro" id="IPR023404">
    <property type="entry name" value="rSAM_horseshoe"/>
</dbReference>
<dbReference type="GO" id="GO:0005829">
    <property type="term" value="C:cytosol"/>
    <property type="evidence" value="ECO:0007669"/>
    <property type="project" value="TreeGrafter"/>
</dbReference>
<feature type="domain" description="Radical SAM core" evidence="6">
    <location>
        <begin position="148"/>
        <end position="380"/>
    </location>
</feature>
<dbReference type="SFLD" id="SFLDG01082">
    <property type="entry name" value="B12-binding_domain_containing"/>
    <property type="match status" value="1"/>
</dbReference>
<keyword evidence="8" id="KW-1185">Reference proteome</keyword>
<dbReference type="InterPro" id="IPR051198">
    <property type="entry name" value="BchE-like"/>
</dbReference>
<evidence type="ECO:0000256" key="1">
    <source>
        <dbReference type="ARBA" id="ARBA00001966"/>
    </source>
</evidence>
<keyword evidence="3" id="KW-0479">Metal-binding</keyword>
<keyword evidence="2" id="KW-0949">S-adenosyl-L-methionine</keyword>
<dbReference type="InterPro" id="IPR006638">
    <property type="entry name" value="Elp3/MiaA/NifB-like_rSAM"/>
</dbReference>
<dbReference type="Proteomes" id="UP000241222">
    <property type="component" value="Unassembled WGS sequence"/>
</dbReference>
<dbReference type="AlphaFoldDB" id="A0A2T3J384"/>
<accession>A0A2T3J384</accession>
<dbReference type="EMBL" id="PYMH01000001">
    <property type="protein sequence ID" value="PSU35713.1"/>
    <property type="molecule type" value="Genomic_DNA"/>
</dbReference>
<comment type="cofactor">
    <cofactor evidence="1">
        <name>[4Fe-4S] cluster</name>
        <dbReference type="ChEBI" id="CHEBI:49883"/>
    </cofactor>
</comment>
<evidence type="ECO:0000256" key="5">
    <source>
        <dbReference type="ARBA" id="ARBA00023014"/>
    </source>
</evidence>
<comment type="caution">
    <text evidence="7">The sequence shown here is derived from an EMBL/GenBank/DDBJ whole genome shotgun (WGS) entry which is preliminary data.</text>
</comment>
<dbReference type="Gene3D" id="3.80.30.20">
    <property type="entry name" value="tm_1862 like domain"/>
    <property type="match status" value="1"/>
</dbReference>
<reference evidence="7 8" key="1">
    <citation type="submission" date="2018-03" db="EMBL/GenBank/DDBJ databases">
        <title>Whole genome sequencing of Histamine producing bacteria.</title>
        <authorList>
            <person name="Butler K."/>
        </authorList>
    </citation>
    <scope>NUCLEOTIDE SEQUENCE [LARGE SCALE GENOMIC DNA]</scope>
    <source>
        <strain evidence="7 8">JCM 13586</strain>
    </source>
</reference>
<organism evidence="7 8">
    <name type="scientific">Photobacterium lutimaris</name>
    <dbReference type="NCBI Taxonomy" id="388278"/>
    <lineage>
        <taxon>Bacteria</taxon>
        <taxon>Pseudomonadati</taxon>
        <taxon>Pseudomonadota</taxon>
        <taxon>Gammaproteobacteria</taxon>
        <taxon>Vibrionales</taxon>
        <taxon>Vibrionaceae</taxon>
        <taxon>Photobacterium</taxon>
    </lineage>
</organism>
<dbReference type="Pfam" id="PF04055">
    <property type="entry name" value="Radical_SAM"/>
    <property type="match status" value="1"/>
</dbReference>
<dbReference type="PANTHER" id="PTHR43409:SF7">
    <property type="entry name" value="BLL1977 PROTEIN"/>
    <property type="match status" value="1"/>
</dbReference>
<gene>
    <name evidence="7" type="ORF">C9I99_01460</name>
</gene>
<keyword evidence="5" id="KW-0411">Iron-sulfur</keyword>
<dbReference type="PANTHER" id="PTHR43409">
    <property type="entry name" value="ANAEROBIC MAGNESIUM-PROTOPORPHYRIN IX MONOMETHYL ESTER CYCLASE-RELATED"/>
    <property type="match status" value="1"/>
</dbReference>
<proteinExistence type="predicted"/>
<dbReference type="SMART" id="SM00729">
    <property type="entry name" value="Elp3"/>
    <property type="match status" value="1"/>
</dbReference>
<dbReference type="SFLD" id="SFLDS00029">
    <property type="entry name" value="Radical_SAM"/>
    <property type="match status" value="1"/>
</dbReference>
<evidence type="ECO:0000256" key="4">
    <source>
        <dbReference type="ARBA" id="ARBA00023004"/>
    </source>
</evidence>
<protein>
    <recommendedName>
        <fullName evidence="6">Radical SAM core domain-containing protein</fullName>
    </recommendedName>
</protein>
<dbReference type="SUPFAM" id="SSF102114">
    <property type="entry name" value="Radical SAM enzymes"/>
    <property type="match status" value="1"/>
</dbReference>
<dbReference type="GO" id="GO:0003824">
    <property type="term" value="F:catalytic activity"/>
    <property type="evidence" value="ECO:0007669"/>
    <property type="project" value="InterPro"/>
</dbReference>
<name>A0A2T3J384_9GAMM</name>